<dbReference type="InterPro" id="IPR002938">
    <property type="entry name" value="FAD-bd"/>
</dbReference>
<dbReference type="InterPro" id="IPR036188">
    <property type="entry name" value="FAD/NAD-bd_sf"/>
</dbReference>
<comment type="caution">
    <text evidence="2">The sequence shown here is derived from an EMBL/GenBank/DDBJ whole genome shotgun (WGS) entry which is preliminary data.</text>
</comment>
<dbReference type="Gene3D" id="3.50.50.60">
    <property type="entry name" value="FAD/NAD(P)-binding domain"/>
    <property type="match status" value="1"/>
</dbReference>
<sequence>MRGREILVSGAGIAGLALAYWLRRYGFGVTVVERAPEPRTGGQAVDVRGTARDVVERMGLLAEVRAHHTGTRGIAFLDENGRRMARMGADTFGDSGGVVADLEILRDDLQRLLHREAREGVDYLFANHIVAMAEGDEGVRVDFAHGSSRVFDVVVGADGIRSGVRELAFGDSAGHLRDLGQYSALFRARLDTDLDGWEQMCLLPGTGTTRGRAVVVYPVGEDGEVRVMLMFAAPSAGWERKGVREQKDYLERVYADAGWVVPELMGYLRRADDLYFNRDARVRAPRWSDGRSVLVGDAACGGSLGMGTSMAFVGAYVLAGELAAADGDHRAAFAAYERALSDYARANSRRPPGEIAPNTRWGIRARGWILRTATRVPGGGKLMGDMQRTANMVSLRDYPGPVRN</sequence>
<name>A0A840WED8_9ACTN</name>
<keyword evidence="3" id="KW-1185">Reference proteome</keyword>
<organism evidence="2 3">
    <name type="scientific">Nocardiopsis metallicus</name>
    <dbReference type="NCBI Taxonomy" id="179819"/>
    <lineage>
        <taxon>Bacteria</taxon>
        <taxon>Bacillati</taxon>
        <taxon>Actinomycetota</taxon>
        <taxon>Actinomycetes</taxon>
        <taxon>Streptosporangiales</taxon>
        <taxon>Nocardiopsidaceae</taxon>
        <taxon>Nocardiopsis</taxon>
    </lineage>
</organism>
<dbReference type="PANTHER" id="PTHR46865:SF2">
    <property type="entry name" value="MONOOXYGENASE"/>
    <property type="match status" value="1"/>
</dbReference>
<dbReference type="InterPro" id="IPR051704">
    <property type="entry name" value="FAD_aromatic-hydroxylase"/>
</dbReference>
<proteinExistence type="predicted"/>
<dbReference type="RefSeq" id="WP_184368269.1">
    <property type="nucleotide sequence ID" value="NZ_BAAAKM010000091.1"/>
</dbReference>
<dbReference type="PANTHER" id="PTHR46865">
    <property type="entry name" value="OXIDOREDUCTASE-RELATED"/>
    <property type="match status" value="1"/>
</dbReference>
<dbReference type="EMBL" id="JACHDO010000001">
    <property type="protein sequence ID" value="MBB5494582.1"/>
    <property type="molecule type" value="Genomic_DNA"/>
</dbReference>
<protein>
    <submittedName>
        <fullName evidence="2">2-polyprenyl-6-methoxyphenol hydroxylase-like FAD-dependent oxidoreductase</fullName>
    </submittedName>
</protein>
<dbReference type="Gene3D" id="3.30.9.10">
    <property type="entry name" value="D-Amino Acid Oxidase, subunit A, domain 2"/>
    <property type="match status" value="1"/>
</dbReference>
<dbReference type="Pfam" id="PF01494">
    <property type="entry name" value="FAD_binding_3"/>
    <property type="match status" value="1"/>
</dbReference>
<accession>A0A840WED8</accession>
<dbReference type="GO" id="GO:0071949">
    <property type="term" value="F:FAD binding"/>
    <property type="evidence" value="ECO:0007669"/>
    <property type="project" value="InterPro"/>
</dbReference>
<reference evidence="2 3" key="1">
    <citation type="submission" date="2020-08" db="EMBL/GenBank/DDBJ databases">
        <title>Sequencing the genomes of 1000 actinobacteria strains.</title>
        <authorList>
            <person name="Klenk H.-P."/>
        </authorList>
    </citation>
    <scope>NUCLEOTIDE SEQUENCE [LARGE SCALE GENOMIC DNA]</scope>
    <source>
        <strain evidence="2 3">DSM 44598</strain>
    </source>
</reference>
<evidence type="ECO:0000313" key="2">
    <source>
        <dbReference type="EMBL" id="MBB5494582.1"/>
    </source>
</evidence>
<dbReference type="SUPFAM" id="SSF51905">
    <property type="entry name" value="FAD/NAD(P)-binding domain"/>
    <property type="match status" value="1"/>
</dbReference>
<evidence type="ECO:0000313" key="3">
    <source>
        <dbReference type="Proteomes" id="UP000579647"/>
    </source>
</evidence>
<dbReference type="PRINTS" id="PR00420">
    <property type="entry name" value="RNGMNOXGNASE"/>
</dbReference>
<dbReference type="AlphaFoldDB" id="A0A840WED8"/>
<evidence type="ECO:0000259" key="1">
    <source>
        <dbReference type="Pfam" id="PF01494"/>
    </source>
</evidence>
<gene>
    <name evidence="2" type="ORF">HNR07_005719</name>
</gene>
<dbReference type="Proteomes" id="UP000579647">
    <property type="component" value="Unassembled WGS sequence"/>
</dbReference>
<feature type="domain" description="FAD-binding" evidence="1">
    <location>
        <begin position="5"/>
        <end position="325"/>
    </location>
</feature>